<comment type="function">
    <text evidence="3">NDH-1 shuttles electrons from NADH, via FMN and iron-sulfur (Fe-S) centers, to quinones in the respiratory chain. The immediate electron acceptor for the enzyme in this species is believed to be ubiquinone. Couples the redox reaction to proton translocation (for every two electrons transferred, four hydrogen ions are translocated across the cytoplasmic membrane), and thus conserves the redox energy in a proton gradient.</text>
</comment>
<evidence type="ECO:0000313" key="7">
    <source>
        <dbReference type="EMBL" id="QEL17026.1"/>
    </source>
</evidence>
<keyword evidence="8" id="KW-1185">Reference proteome</keyword>
<keyword evidence="3 4" id="KW-1278">Translocase</keyword>
<reference evidence="8" key="1">
    <citation type="submission" date="2019-08" db="EMBL/GenBank/DDBJ databases">
        <title>Limnoglobus roseus gen. nov., sp. nov., a novel freshwater planctomycete with a giant genome from the family Gemmataceae.</title>
        <authorList>
            <person name="Kulichevskaya I.S."/>
            <person name="Naumoff D.G."/>
            <person name="Miroshnikov K."/>
            <person name="Ivanova A."/>
            <person name="Philippov D.A."/>
            <person name="Hakobyan A."/>
            <person name="Rijpstra I.C."/>
            <person name="Sinninghe Damste J.S."/>
            <person name="Liesack W."/>
            <person name="Dedysh S.N."/>
        </authorList>
    </citation>
    <scope>NUCLEOTIDE SEQUENCE [LARGE SCALE GENOMIC DNA]</scope>
    <source>
        <strain evidence="8">PX52</strain>
    </source>
</reference>
<keyword evidence="3" id="KW-0830">Ubiquinone</keyword>
<dbReference type="InterPro" id="IPR001268">
    <property type="entry name" value="NADH_UbQ_OxRdtase_30kDa_su"/>
</dbReference>
<comment type="subunit">
    <text evidence="3">NDH-1 is composed of 14 different subunits. Subunits NuoB, C, D, E, F, and G constitute the peripheral sector of the complex.</text>
</comment>
<dbReference type="PROSITE" id="PS00542">
    <property type="entry name" value="COMPLEX1_30K"/>
    <property type="match status" value="1"/>
</dbReference>
<dbReference type="Gene3D" id="3.30.460.80">
    <property type="entry name" value="NADH:ubiquinone oxidoreductase, 30kDa subunit"/>
    <property type="match status" value="1"/>
</dbReference>
<comment type="catalytic activity">
    <reaction evidence="3 5">
        <text>a quinone + NADH + 5 H(+)(in) = a quinol + NAD(+) + 4 H(+)(out)</text>
        <dbReference type="Rhea" id="RHEA:57888"/>
        <dbReference type="ChEBI" id="CHEBI:15378"/>
        <dbReference type="ChEBI" id="CHEBI:24646"/>
        <dbReference type="ChEBI" id="CHEBI:57540"/>
        <dbReference type="ChEBI" id="CHEBI:57945"/>
        <dbReference type="ChEBI" id="CHEBI:132124"/>
    </reaction>
</comment>
<dbReference type="GO" id="GO:0050136">
    <property type="term" value="F:NADH dehydrogenase (quinone) (non-electrogenic) activity"/>
    <property type="evidence" value="ECO:0007669"/>
    <property type="project" value="UniProtKB-UniRule"/>
</dbReference>
<dbReference type="SUPFAM" id="SSF143243">
    <property type="entry name" value="Nqo5-like"/>
    <property type="match status" value="1"/>
</dbReference>
<dbReference type="PANTHER" id="PTHR10884">
    <property type="entry name" value="NADH DEHYDROGENASE UBIQUINONE IRON-SULFUR PROTEIN 3"/>
    <property type="match status" value="1"/>
</dbReference>
<dbReference type="NCBIfam" id="TIGR01961">
    <property type="entry name" value="NuoC_fam"/>
    <property type="match status" value="1"/>
</dbReference>
<keyword evidence="3 5" id="KW-0874">Quinone</keyword>
<dbReference type="KEGG" id="lrs:PX52LOC_04002"/>
<keyword evidence="2 3" id="KW-0813">Transport</keyword>
<feature type="domain" description="NADH:ubiquinone oxidoreductase 30kDa subunit" evidence="6">
    <location>
        <begin position="29"/>
        <end position="150"/>
    </location>
</feature>
<dbReference type="HAMAP" id="MF_01357">
    <property type="entry name" value="NDH1_NuoC"/>
    <property type="match status" value="1"/>
</dbReference>
<proteinExistence type="inferred from homology"/>
<evidence type="ECO:0000313" key="8">
    <source>
        <dbReference type="Proteomes" id="UP000324974"/>
    </source>
</evidence>
<evidence type="ECO:0000256" key="3">
    <source>
        <dbReference type="HAMAP-Rule" id="MF_01357"/>
    </source>
</evidence>
<dbReference type="PANTHER" id="PTHR10884:SF14">
    <property type="entry name" value="NADH DEHYDROGENASE [UBIQUINONE] IRON-SULFUR PROTEIN 3, MITOCHONDRIAL"/>
    <property type="match status" value="1"/>
</dbReference>
<evidence type="ECO:0000256" key="1">
    <source>
        <dbReference type="ARBA" id="ARBA00007569"/>
    </source>
</evidence>
<evidence type="ECO:0000259" key="6">
    <source>
        <dbReference type="Pfam" id="PF00329"/>
    </source>
</evidence>
<organism evidence="7 8">
    <name type="scientific">Limnoglobus roseus</name>
    <dbReference type="NCBI Taxonomy" id="2598579"/>
    <lineage>
        <taxon>Bacteria</taxon>
        <taxon>Pseudomonadati</taxon>
        <taxon>Planctomycetota</taxon>
        <taxon>Planctomycetia</taxon>
        <taxon>Gemmatales</taxon>
        <taxon>Gemmataceae</taxon>
        <taxon>Limnoglobus</taxon>
    </lineage>
</organism>
<accession>A0A5C1AGB3</accession>
<dbReference type="InterPro" id="IPR020396">
    <property type="entry name" value="NADH_UbQ_OxRdtase_CS"/>
</dbReference>
<dbReference type="GO" id="GO:0048038">
    <property type="term" value="F:quinone binding"/>
    <property type="evidence" value="ECO:0007669"/>
    <property type="project" value="UniProtKB-KW"/>
</dbReference>
<dbReference type="AlphaFoldDB" id="A0A5C1AGB3"/>
<dbReference type="GO" id="GO:0008137">
    <property type="term" value="F:NADH dehydrogenase (ubiquinone) activity"/>
    <property type="evidence" value="ECO:0007669"/>
    <property type="project" value="InterPro"/>
</dbReference>
<evidence type="ECO:0000256" key="5">
    <source>
        <dbReference type="RuleBase" id="RU003582"/>
    </source>
</evidence>
<dbReference type="InterPro" id="IPR010218">
    <property type="entry name" value="NADH_DH_suC"/>
</dbReference>
<dbReference type="OrthoDB" id="9803286at2"/>
<keyword evidence="3" id="KW-0472">Membrane</keyword>
<dbReference type="Proteomes" id="UP000324974">
    <property type="component" value="Chromosome"/>
</dbReference>
<dbReference type="EMBL" id="CP042425">
    <property type="protein sequence ID" value="QEL17026.1"/>
    <property type="molecule type" value="Genomic_DNA"/>
</dbReference>
<evidence type="ECO:0000256" key="2">
    <source>
        <dbReference type="ARBA" id="ARBA00022448"/>
    </source>
</evidence>
<dbReference type="EC" id="7.1.1.-" evidence="3"/>
<comment type="similarity">
    <text evidence="1 3 4">Belongs to the complex I 30 kDa subunit family.</text>
</comment>
<sequence>MPANYFVPLQQKFGDAVRVEEFRDNLRVIVTAEKIYAVLTTLKDQFGFNMLADLAGIDYLGYPDATDRFAVVYVLMNANTAERIFVKTYVNDPDPELPTVTNLWRGADWMEREVFDMFGITFPGHPDLRRILMPTEFTSFPLRKDYPLRGSGERHNFEKLTRAEG</sequence>
<comment type="subcellular location">
    <subcellularLocation>
        <location evidence="3">Cell membrane</location>
        <topology evidence="3">Peripheral membrane protein</topology>
        <orientation evidence="3">Cytoplasmic side</orientation>
    </subcellularLocation>
</comment>
<dbReference type="Pfam" id="PF00329">
    <property type="entry name" value="Complex1_30kDa"/>
    <property type="match status" value="1"/>
</dbReference>
<protein>
    <recommendedName>
        <fullName evidence="3">NADH-quinone oxidoreductase subunit C</fullName>
        <ecNumber evidence="3">7.1.1.-</ecNumber>
    </recommendedName>
    <alternativeName>
        <fullName evidence="3">NADH dehydrogenase I subunit C</fullName>
    </alternativeName>
    <alternativeName>
        <fullName evidence="3">NDH-1 subunit C</fullName>
    </alternativeName>
</protein>
<keyword evidence="3" id="KW-1003">Cell membrane</keyword>
<dbReference type="GO" id="GO:0005886">
    <property type="term" value="C:plasma membrane"/>
    <property type="evidence" value="ECO:0007669"/>
    <property type="project" value="UniProtKB-SubCell"/>
</dbReference>
<dbReference type="RefSeq" id="WP_149111684.1">
    <property type="nucleotide sequence ID" value="NZ_CP042425.1"/>
</dbReference>
<evidence type="ECO:0000256" key="4">
    <source>
        <dbReference type="RuleBase" id="RU003456"/>
    </source>
</evidence>
<keyword evidence="3 4" id="KW-0520">NAD</keyword>
<dbReference type="InterPro" id="IPR037232">
    <property type="entry name" value="NADH_quin_OxRdtase_su_C/D-like"/>
</dbReference>
<gene>
    <name evidence="3" type="primary">nuoC</name>
    <name evidence="7" type="ORF">PX52LOC_04002</name>
</gene>
<name>A0A5C1AGB3_9BACT</name>